<evidence type="ECO:0000256" key="5">
    <source>
        <dbReference type="ARBA" id="ARBA00022692"/>
    </source>
</evidence>
<feature type="transmembrane region" description="Helical" evidence="10">
    <location>
        <begin position="52"/>
        <end position="71"/>
    </location>
</feature>
<feature type="transmembrane region" description="Helical" evidence="10">
    <location>
        <begin position="388"/>
        <end position="409"/>
    </location>
</feature>
<dbReference type="EMBL" id="CP120678">
    <property type="protein sequence ID" value="WIW70998.1"/>
    <property type="molecule type" value="Genomic_DNA"/>
</dbReference>
<evidence type="ECO:0000256" key="10">
    <source>
        <dbReference type="SAM" id="Phobius"/>
    </source>
</evidence>
<feature type="transmembrane region" description="Helical" evidence="10">
    <location>
        <begin position="20"/>
        <end position="40"/>
    </location>
</feature>
<feature type="transmembrane region" description="Helical" evidence="10">
    <location>
        <begin position="319"/>
        <end position="337"/>
    </location>
</feature>
<keyword evidence="8" id="KW-0406">Ion transport</keyword>
<proteinExistence type="predicted"/>
<keyword evidence="3" id="KW-1003">Cell membrane</keyword>
<dbReference type="AlphaFoldDB" id="A0A9Y2ESJ5"/>
<evidence type="ECO:0000256" key="2">
    <source>
        <dbReference type="ARBA" id="ARBA00022448"/>
    </source>
</evidence>
<feature type="transmembrane region" description="Helical" evidence="10">
    <location>
        <begin position="199"/>
        <end position="219"/>
    </location>
</feature>
<dbReference type="Proteomes" id="UP001243623">
    <property type="component" value="Chromosome"/>
</dbReference>
<dbReference type="Pfam" id="PF02386">
    <property type="entry name" value="TrkH"/>
    <property type="match status" value="1"/>
</dbReference>
<reference evidence="11" key="1">
    <citation type="submission" date="2023-03" db="EMBL/GenBank/DDBJ databases">
        <title>Selenobaculum gbiensis gen. nov. sp. nov., a new bacterium isolated from the gut microbiota of IBD patient.</title>
        <authorList>
            <person name="Yeo S."/>
            <person name="Park H."/>
            <person name="Huh C.S."/>
        </authorList>
    </citation>
    <scope>NUCLEOTIDE SEQUENCE</scope>
    <source>
        <strain evidence="11">ICN-92133</strain>
    </source>
</reference>
<dbReference type="InterPro" id="IPR003445">
    <property type="entry name" value="Cat_transpt"/>
</dbReference>
<evidence type="ECO:0000256" key="9">
    <source>
        <dbReference type="ARBA" id="ARBA00023136"/>
    </source>
</evidence>
<keyword evidence="7 10" id="KW-1133">Transmembrane helix</keyword>
<evidence type="ECO:0000256" key="6">
    <source>
        <dbReference type="ARBA" id="ARBA00022958"/>
    </source>
</evidence>
<evidence type="ECO:0000256" key="7">
    <source>
        <dbReference type="ARBA" id="ARBA00022989"/>
    </source>
</evidence>
<evidence type="ECO:0000256" key="8">
    <source>
        <dbReference type="ARBA" id="ARBA00023065"/>
    </source>
</evidence>
<dbReference type="NCBIfam" id="TIGR00933">
    <property type="entry name" value="2a38"/>
    <property type="match status" value="1"/>
</dbReference>
<evidence type="ECO:0000256" key="4">
    <source>
        <dbReference type="ARBA" id="ARBA00022538"/>
    </source>
</evidence>
<evidence type="ECO:0000256" key="1">
    <source>
        <dbReference type="ARBA" id="ARBA00004651"/>
    </source>
</evidence>
<dbReference type="GO" id="GO:0015379">
    <property type="term" value="F:potassium:chloride symporter activity"/>
    <property type="evidence" value="ECO:0007669"/>
    <property type="project" value="InterPro"/>
</dbReference>
<keyword evidence="12" id="KW-1185">Reference proteome</keyword>
<evidence type="ECO:0000313" key="11">
    <source>
        <dbReference type="EMBL" id="WIW70998.1"/>
    </source>
</evidence>
<organism evidence="11 12">
    <name type="scientific">Selenobaculum gibii</name>
    <dbReference type="NCBI Taxonomy" id="3054208"/>
    <lineage>
        <taxon>Bacteria</taxon>
        <taxon>Bacillati</taxon>
        <taxon>Bacillota</taxon>
        <taxon>Negativicutes</taxon>
        <taxon>Selenomonadales</taxon>
        <taxon>Selenomonadaceae</taxon>
        <taxon>Selenobaculum</taxon>
    </lineage>
</organism>
<sequence length="454" mass="49430">MNINSNRNFLNISEWRLTPYQILSLGIAALVLSGAFLLMLPLSSQSGESMSFVDALFTATSAVCVTGLVVVDTGNYFSLFGQLVIIFLIQCGALGFMTMATLMALLMRKKVHLRNRLIMQEALNQLTLAGIVKLVKYIIKSTLLIEFIGGTILAIRFYVDFGATGIYYGYWHAISAFCNAGFDIIGSKNGNLFPYVDDFIVNITLTSLIILGGLGFAVIADITATKKFNFFALHTKIVLATTAFLVFGGMFYILLMDYYNSETLGGLSLTGKLLASYFQSVTLRTAGFATLPIGELTNASIFAMMILMFIGASPSSTGGGIKTTTFAVVIASIWSQIRGHEDTVLFYRKIPNAMIQKAYTFTFISAALNCLAIMLLTMDNANTESIPLFFEVISAFSTCGLSMGITPTLDSFSKYVLTIMMLIGRIGPVTFALALALKSQKTKIKYPEGKIMIG</sequence>
<evidence type="ECO:0000313" key="12">
    <source>
        <dbReference type="Proteomes" id="UP001243623"/>
    </source>
</evidence>
<protein>
    <submittedName>
        <fullName evidence="11">TrkH family potassium uptake protein</fullName>
    </submittedName>
</protein>
<keyword evidence="2" id="KW-0813">Transport</keyword>
<keyword evidence="5 10" id="KW-0812">Transmembrane</keyword>
<feature type="transmembrane region" description="Helical" evidence="10">
    <location>
        <begin position="357"/>
        <end position="376"/>
    </location>
</feature>
<dbReference type="KEGG" id="sgbi:P3F81_01355"/>
<evidence type="ECO:0000256" key="3">
    <source>
        <dbReference type="ARBA" id="ARBA00022475"/>
    </source>
</evidence>
<accession>A0A9Y2ESJ5</accession>
<feature type="transmembrane region" description="Helical" evidence="10">
    <location>
        <begin position="83"/>
        <end position="106"/>
    </location>
</feature>
<keyword evidence="6" id="KW-0630">Potassium</keyword>
<feature type="transmembrane region" description="Helical" evidence="10">
    <location>
        <begin position="137"/>
        <end position="159"/>
    </location>
</feature>
<dbReference type="RefSeq" id="WP_147667062.1">
    <property type="nucleotide sequence ID" value="NZ_CP120678.1"/>
</dbReference>
<keyword evidence="9 10" id="KW-0472">Membrane</keyword>
<dbReference type="PANTHER" id="PTHR32024:SF1">
    <property type="entry name" value="KTR SYSTEM POTASSIUM UPTAKE PROTEIN B"/>
    <property type="match status" value="1"/>
</dbReference>
<dbReference type="GO" id="GO:0005886">
    <property type="term" value="C:plasma membrane"/>
    <property type="evidence" value="ECO:0007669"/>
    <property type="project" value="UniProtKB-SubCell"/>
</dbReference>
<feature type="transmembrane region" description="Helical" evidence="10">
    <location>
        <begin position="415"/>
        <end position="437"/>
    </location>
</feature>
<feature type="transmembrane region" description="Helical" evidence="10">
    <location>
        <begin position="231"/>
        <end position="255"/>
    </location>
</feature>
<dbReference type="PANTHER" id="PTHR32024">
    <property type="entry name" value="TRK SYSTEM POTASSIUM UPTAKE PROTEIN TRKG-RELATED"/>
    <property type="match status" value="1"/>
</dbReference>
<feature type="transmembrane region" description="Helical" evidence="10">
    <location>
        <begin position="293"/>
        <end position="312"/>
    </location>
</feature>
<gene>
    <name evidence="11" type="ORF">P3F81_01355</name>
</gene>
<dbReference type="InterPro" id="IPR004772">
    <property type="entry name" value="TrkH"/>
</dbReference>
<keyword evidence="4" id="KW-0633">Potassium transport</keyword>
<name>A0A9Y2ESJ5_9FIRM</name>
<comment type="subcellular location">
    <subcellularLocation>
        <location evidence="1">Cell membrane</location>
        <topology evidence="1">Multi-pass membrane protein</topology>
    </subcellularLocation>
</comment>